<evidence type="ECO:0000256" key="2">
    <source>
        <dbReference type="PROSITE-ProRule" id="PRU00708"/>
    </source>
</evidence>
<proteinExistence type="predicted"/>
<gene>
    <name evidence="3" type="ORF">ALMOND_2B026640</name>
</gene>
<keyword evidence="1" id="KW-0677">Repeat</keyword>
<dbReference type="Gramene" id="VVA15613">
    <property type="protein sequence ID" value="VVA15613"/>
    <property type="gene ID" value="Prudul26B026640"/>
</dbReference>
<dbReference type="NCBIfam" id="TIGR00756">
    <property type="entry name" value="PPR"/>
    <property type="match status" value="1"/>
</dbReference>
<dbReference type="InParanoid" id="A0A5E4EIS6"/>
<evidence type="ECO:0000313" key="3">
    <source>
        <dbReference type="EMBL" id="VVA15613.1"/>
    </source>
</evidence>
<protein>
    <submittedName>
        <fullName evidence="3">PREDICTED: pentatricopeptide repeat-containing</fullName>
    </submittedName>
</protein>
<dbReference type="InterPro" id="IPR011990">
    <property type="entry name" value="TPR-like_helical_dom_sf"/>
</dbReference>
<dbReference type="InterPro" id="IPR002885">
    <property type="entry name" value="PPR_rpt"/>
</dbReference>
<dbReference type="EMBL" id="CABIKO010000015">
    <property type="protein sequence ID" value="VVA15613.1"/>
    <property type="molecule type" value="Genomic_DNA"/>
</dbReference>
<dbReference type="Proteomes" id="UP000327085">
    <property type="component" value="Chromosome 8"/>
</dbReference>
<dbReference type="Gene3D" id="1.25.40.10">
    <property type="entry name" value="Tetratricopeptide repeat domain"/>
    <property type="match status" value="1"/>
</dbReference>
<evidence type="ECO:0000256" key="1">
    <source>
        <dbReference type="ARBA" id="ARBA00022737"/>
    </source>
</evidence>
<feature type="repeat" description="PPR" evidence="2">
    <location>
        <begin position="97"/>
        <end position="131"/>
    </location>
</feature>
<accession>A0A5E4EIS6</accession>
<dbReference type="PROSITE" id="PS51375">
    <property type="entry name" value="PPR"/>
    <property type="match status" value="1"/>
</dbReference>
<sequence>MLSASSRRLRCYIAAASDLCASNFGPNSAPNRYPIHKPNERNDFSLVSQLVQVAVASRRQPLNSTCFLTVAKAFAKSDDCGELLRLTKQVMKMTSPNMTIINRVFFAFGECGEIDKALLIFAQMKALNFVPDLYRVAARWTEITMGSAGEYQPLLLGLDSHSQIPGLSSAVIEEFLEHRPVAFCNIEIAKIRSKHDMNAFHVTTKRGYLGMGGTILTVKAFSRNFHVMGTWPS</sequence>
<organism evidence="3 4">
    <name type="scientific">Prunus dulcis</name>
    <name type="common">Almond</name>
    <name type="synonym">Amygdalus dulcis</name>
    <dbReference type="NCBI Taxonomy" id="3755"/>
    <lineage>
        <taxon>Eukaryota</taxon>
        <taxon>Viridiplantae</taxon>
        <taxon>Streptophyta</taxon>
        <taxon>Embryophyta</taxon>
        <taxon>Tracheophyta</taxon>
        <taxon>Spermatophyta</taxon>
        <taxon>Magnoliopsida</taxon>
        <taxon>eudicotyledons</taxon>
        <taxon>Gunneridae</taxon>
        <taxon>Pentapetalae</taxon>
        <taxon>rosids</taxon>
        <taxon>fabids</taxon>
        <taxon>Rosales</taxon>
        <taxon>Rosaceae</taxon>
        <taxon>Amygdaloideae</taxon>
        <taxon>Amygdaleae</taxon>
        <taxon>Prunus</taxon>
    </lineage>
</organism>
<evidence type="ECO:0000313" key="4">
    <source>
        <dbReference type="Proteomes" id="UP000327085"/>
    </source>
</evidence>
<name>A0A5E4EIS6_PRUDU</name>
<dbReference type="AlphaFoldDB" id="A0A5E4EIS6"/>
<reference evidence="4" key="1">
    <citation type="journal article" date="2020" name="Plant J.">
        <title>Transposons played a major role in the diversification between the closely related almond and peach genomes: results from the almond genome sequence.</title>
        <authorList>
            <person name="Alioto T."/>
            <person name="Alexiou K.G."/>
            <person name="Bardil A."/>
            <person name="Barteri F."/>
            <person name="Castanera R."/>
            <person name="Cruz F."/>
            <person name="Dhingra A."/>
            <person name="Duval H."/>
            <person name="Fernandez I Marti A."/>
            <person name="Frias L."/>
            <person name="Galan B."/>
            <person name="Garcia J.L."/>
            <person name="Howad W."/>
            <person name="Gomez-Garrido J."/>
            <person name="Gut M."/>
            <person name="Julca I."/>
            <person name="Morata J."/>
            <person name="Puigdomenech P."/>
            <person name="Ribeca P."/>
            <person name="Rubio Cabetas M.J."/>
            <person name="Vlasova A."/>
            <person name="Wirthensohn M."/>
            <person name="Garcia-Mas J."/>
            <person name="Gabaldon T."/>
            <person name="Casacuberta J.M."/>
            <person name="Arus P."/>
        </authorList>
    </citation>
    <scope>NUCLEOTIDE SEQUENCE [LARGE SCALE GENOMIC DNA]</scope>
    <source>
        <strain evidence="4">cv. Texas</strain>
    </source>
</reference>